<gene>
    <name evidence="2" type="ORF">E9229_000111</name>
</gene>
<proteinExistence type="predicted"/>
<dbReference type="Proteomes" id="UP000523000">
    <property type="component" value="Unassembled WGS sequence"/>
</dbReference>
<dbReference type="PANTHER" id="PTHR11735">
    <property type="entry name" value="TRNA N6-ADENOSINE THREONYLCARBAMOYLTRANSFERASE"/>
    <property type="match status" value="1"/>
</dbReference>
<evidence type="ECO:0000313" key="2">
    <source>
        <dbReference type="EMBL" id="MBB2993920.1"/>
    </source>
</evidence>
<comment type="caution">
    <text evidence="2">The sequence shown here is derived from an EMBL/GenBank/DDBJ whole genome shotgun (WGS) entry which is preliminary data.</text>
</comment>
<protein>
    <submittedName>
        <fullName evidence="2">tRNA threonylcarbamoyl adenosine modification protein YeaZ</fullName>
    </submittedName>
</protein>
<evidence type="ECO:0000313" key="3">
    <source>
        <dbReference type="Proteomes" id="UP000523000"/>
    </source>
</evidence>
<feature type="domain" description="Tyrosinase copper-binding" evidence="1">
    <location>
        <begin position="175"/>
        <end position="186"/>
    </location>
</feature>
<dbReference type="InterPro" id="IPR000905">
    <property type="entry name" value="Gcp-like_dom"/>
</dbReference>
<dbReference type="PROSITE" id="PS00498">
    <property type="entry name" value="TYROSINASE_2"/>
    <property type="match status" value="1"/>
</dbReference>
<accession>A0A839QDE5</accession>
<dbReference type="GO" id="GO:0005829">
    <property type="term" value="C:cytosol"/>
    <property type="evidence" value="ECO:0007669"/>
    <property type="project" value="TreeGrafter"/>
</dbReference>
<dbReference type="SUPFAM" id="SSF53067">
    <property type="entry name" value="Actin-like ATPase domain"/>
    <property type="match status" value="2"/>
</dbReference>
<dbReference type="PANTHER" id="PTHR11735:SF11">
    <property type="entry name" value="TRNA THREONYLCARBAMOYLADENOSINE BIOSYNTHESIS PROTEIN TSAB"/>
    <property type="match status" value="1"/>
</dbReference>
<organism evidence="2 3">
    <name type="scientific">Paeniglutamicibacter cryotolerans</name>
    <dbReference type="NCBI Taxonomy" id="670079"/>
    <lineage>
        <taxon>Bacteria</taxon>
        <taxon>Bacillati</taxon>
        <taxon>Actinomycetota</taxon>
        <taxon>Actinomycetes</taxon>
        <taxon>Micrococcales</taxon>
        <taxon>Micrococcaceae</taxon>
        <taxon>Paeniglutamicibacter</taxon>
    </lineage>
</organism>
<sequence length="227" mass="23013">MLILAIDTSAIASAAILRAGADGTTTTLAAFASEETNNHSEVLAPAVAGLLEEAGLTGGQLDRIIVGVGPGPFTGLRVGLVTARTLGFAWGVPVQGMMSLDAIAGQVLESGRETPFTVAIDARRKEVYWAAYDGAGNLLSGPEVTTAEQVPSGEVFGAGAGIYAQRLAAAGAVADPQFLAHHPTADALGRRAVQVLAAGGALLPTTPLYLRESDAKVPAAMLKGRNA</sequence>
<dbReference type="CDD" id="cd24032">
    <property type="entry name" value="ASKHA_NBD_TsaB"/>
    <property type="match status" value="1"/>
</dbReference>
<dbReference type="NCBIfam" id="TIGR03725">
    <property type="entry name" value="T6A_YeaZ"/>
    <property type="match status" value="1"/>
</dbReference>
<reference evidence="2 3" key="1">
    <citation type="submission" date="2020-08" db="EMBL/GenBank/DDBJ databases">
        <title>Sequencing the genomes of 1000 actinobacteria strains.</title>
        <authorList>
            <person name="Klenk H.-P."/>
        </authorList>
    </citation>
    <scope>NUCLEOTIDE SEQUENCE [LARGE SCALE GENOMIC DNA]</scope>
    <source>
        <strain evidence="2 3">DSM 22826</strain>
    </source>
</reference>
<dbReference type="InterPro" id="IPR022496">
    <property type="entry name" value="T6A_TsaB"/>
</dbReference>
<dbReference type="EMBL" id="JACHVS010000001">
    <property type="protein sequence ID" value="MBB2993920.1"/>
    <property type="molecule type" value="Genomic_DNA"/>
</dbReference>
<dbReference type="AlphaFoldDB" id="A0A839QDE5"/>
<dbReference type="Pfam" id="PF00814">
    <property type="entry name" value="TsaD"/>
    <property type="match status" value="1"/>
</dbReference>
<evidence type="ECO:0000259" key="1">
    <source>
        <dbReference type="PROSITE" id="PS00498"/>
    </source>
</evidence>
<dbReference type="InterPro" id="IPR002227">
    <property type="entry name" value="Tyrosinase_Cu-bd"/>
</dbReference>
<dbReference type="InterPro" id="IPR043129">
    <property type="entry name" value="ATPase_NBD"/>
</dbReference>
<dbReference type="Gene3D" id="3.30.420.40">
    <property type="match status" value="2"/>
</dbReference>
<name>A0A839QDE5_9MICC</name>
<dbReference type="GO" id="GO:0002949">
    <property type="term" value="P:tRNA threonylcarbamoyladenosine modification"/>
    <property type="evidence" value="ECO:0007669"/>
    <property type="project" value="InterPro"/>
</dbReference>
<dbReference type="RefSeq" id="WP_183509274.1">
    <property type="nucleotide sequence ID" value="NZ_BAABGK010000010.1"/>
</dbReference>
<dbReference type="GO" id="GO:0016491">
    <property type="term" value="F:oxidoreductase activity"/>
    <property type="evidence" value="ECO:0007669"/>
    <property type="project" value="InterPro"/>
</dbReference>
<keyword evidence="3" id="KW-1185">Reference proteome</keyword>